<dbReference type="NCBIfam" id="NF038153">
    <property type="entry name" value="lant_leader_L1a"/>
    <property type="match status" value="1"/>
</dbReference>
<sequence>MKRKQISLSKKLFLDKTRIAALNADQQLRLEGGAISPDGRVTAEVTICEINCLWTKLIGITCRVLCTV</sequence>
<dbReference type="InterPro" id="IPR058238">
    <property type="entry name" value="Lant_leader_dom"/>
</dbReference>
<protein>
    <submittedName>
        <fullName evidence="1">Class I lanthipeptide</fullName>
    </submittedName>
</protein>
<proteinExistence type="predicted"/>
<keyword evidence="2" id="KW-1185">Reference proteome</keyword>
<accession>A0ABT3ILD7</accession>
<dbReference type="RefSeq" id="WP_264730599.1">
    <property type="nucleotide sequence ID" value="NZ_JAPDNR010000001.1"/>
</dbReference>
<name>A0ABT3ILD7_9BACT</name>
<dbReference type="EMBL" id="JAPDNS010000001">
    <property type="protein sequence ID" value="MCW3484751.1"/>
    <property type="molecule type" value="Genomic_DNA"/>
</dbReference>
<evidence type="ECO:0000313" key="1">
    <source>
        <dbReference type="EMBL" id="MCW3484751.1"/>
    </source>
</evidence>
<dbReference type="Proteomes" id="UP001207742">
    <property type="component" value="Unassembled WGS sequence"/>
</dbReference>
<organism evidence="1 2">
    <name type="scientific">Chitinophaga nivalis</name>
    <dbReference type="NCBI Taxonomy" id="2991709"/>
    <lineage>
        <taxon>Bacteria</taxon>
        <taxon>Pseudomonadati</taxon>
        <taxon>Bacteroidota</taxon>
        <taxon>Chitinophagia</taxon>
        <taxon>Chitinophagales</taxon>
        <taxon>Chitinophagaceae</taxon>
        <taxon>Chitinophaga</taxon>
    </lineage>
</organism>
<reference evidence="1 2" key="1">
    <citation type="submission" date="2022-10" db="EMBL/GenBank/DDBJ databases">
        <title>Chitinophaga nivalis PC15 sp. nov., isolated from Pyeongchang county, South Korea.</title>
        <authorList>
            <person name="Trinh H.N."/>
        </authorList>
    </citation>
    <scope>NUCLEOTIDE SEQUENCE [LARGE SCALE GENOMIC DNA]</scope>
    <source>
        <strain evidence="1 2">PC14</strain>
    </source>
</reference>
<gene>
    <name evidence="1" type="ORF">OL497_12640</name>
</gene>
<evidence type="ECO:0000313" key="2">
    <source>
        <dbReference type="Proteomes" id="UP001207742"/>
    </source>
</evidence>
<comment type="caution">
    <text evidence="1">The sequence shown here is derived from an EMBL/GenBank/DDBJ whole genome shotgun (WGS) entry which is preliminary data.</text>
</comment>